<evidence type="ECO:0008006" key="3">
    <source>
        <dbReference type="Google" id="ProtNLM"/>
    </source>
</evidence>
<protein>
    <recommendedName>
        <fullName evidence="3">GLPGLI family protein</fullName>
    </recommendedName>
</protein>
<evidence type="ECO:0000313" key="2">
    <source>
        <dbReference type="Proteomes" id="UP001500141"/>
    </source>
</evidence>
<comment type="caution">
    <text evidence="1">The sequence shown here is derived from an EMBL/GenBank/DDBJ whole genome shotgun (WGS) entry which is preliminary data.</text>
</comment>
<reference evidence="2" key="1">
    <citation type="journal article" date="2019" name="Int. J. Syst. Evol. Microbiol.">
        <title>The Global Catalogue of Microorganisms (GCM) 10K type strain sequencing project: providing services to taxonomists for standard genome sequencing and annotation.</title>
        <authorList>
            <consortium name="The Broad Institute Genomics Platform"/>
            <consortium name="The Broad Institute Genome Sequencing Center for Infectious Disease"/>
            <person name="Wu L."/>
            <person name="Ma J."/>
        </authorList>
    </citation>
    <scope>NUCLEOTIDE SEQUENCE [LARGE SCALE GENOMIC DNA]</scope>
    <source>
        <strain evidence="2">JCM 18198</strain>
    </source>
</reference>
<accession>A0ABP8ZS60</accession>
<gene>
    <name evidence="1" type="ORF">GCM10023230_11100</name>
</gene>
<evidence type="ECO:0000313" key="1">
    <source>
        <dbReference type="EMBL" id="GAA4763420.1"/>
    </source>
</evidence>
<dbReference type="Proteomes" id="UP001500141">
    <property type="component" value="Unassembled WGS sequence"/>
</dbReference>
<name>A0ABP8ZS60_9FLAO</name>
<sequence>MEINIKRIIFYIIFFNPLVLLSQSISSVDSIYAKIKIRKITELSEKDLKKKYEITLYERENLNQEIDSFNCKIISDYNYDKLSVKAVPVFNLKKNYNLNKNIAHYIDFKSKCRNLLVYNIYYNDLFLTTNFVNRQNEKLFPIIFNCDLSMPIDSNMLTMMNLKLQDKYFVFQINNIRGVLFIVEKGEIFAITNPKINGEYEKFEINDFFRKNNLTYEKYISKKLGATEIIEQNTELQKQKYYLKIEQK</sequence>
<dbReference type="EMBL" id="BAABIP010000007">
    <property type="protein sequence ID" value="GAA4763420.1"/>
    <property type="molecule type" value="Genomic_DNA"/>
</dbReference>
<keyword evidence="2" id="KW-1185">Reference proteome</keyword>
<dbReference type="RefSeq" id="WP_264543731.1">
    <property type="nucleotide sequence ID" value="NZ_BAABIP010000007.1"/>
</dbReference>
<organism evidence="1 2">
    <name type="scientific">Flavobacterium hankyongi</name>
    <dbReference type="NCBI Taxonomy" id="1176532"/>
    <lineage>
        <taxon>Bacteria</taxon>
        <taxon>Pseudomonadati</taxon>
        <taxon>Bacteroidota</taxon>
        <taxon>Flavobacteriia</taxon>
        <taxon>Flavobacteriales</taxon>
        <taxon>Flavobacteriaceae</taxon>
        <taxon>Flavobacterium</taxon>
    </lineage>
</organism>
<proteinExistence type="predicted"/>